<accession>U6MM56</accession>
<dbReference type="Gene3D" id="2.130.10.10">
    <property type="entry name" value="YVTN repeat-like/Quinoprotein amine dehydrogenase"/>
    <property type="match status" value="1"/>
</dbReference>
<dbReference type="AlphaFoldDB" id="U6MM56"/>
<dbReference type="Proteomes" id="UP000030754">
    <property type="component" value="Unassembled WGS sequence"/>
</dbReference>
<dbReference type="OrthoDB" id="345382at2759"/>
<evidence type="ECO:0000313" key="2">
    <source>
        <dbReference type="Proteomes" id="UP000030754"/>
    </source>
</evidence>
<dbReference type="VEuPathDB" id="ToxoDB:ENH_00000720"/>
<reference evidence="1" key="2">
    <citation type="submission" date="2013-10" db="EMBL/GenBank/DDBJ databases">
        <authorList>
            <person name="Aslett M."/>
        </authorList>
    </citation>
    <scope>NUCLEOTIDE SEQUENCE [LARGE SCALE GENOMIC DNA]</scope>
    <source>
        <strain evidence="1">Houghton</strain>
    </source>
</reference>
<dbReference type="SUPFAM" id="SSF50978">
    <property type="entry name" value="WD40 repeat-like"/>
    <property type="match status" value="1"/>
</dbReference>
<dbReference type="EMBL" id="HG723048">
    <property type="protein sequence ID" value="CDJ65091.1"/>
    <property type="molecule type" value="Genomic_DNA"/>
</dbReference>
<proteinExistence type="predicted"/>
<sequence>MERLLSSSICSLAYGSLAEGRATVDTHLLALCRPHYKPPSAIFPVASYGLPFPQSSSSSRCREVCDILFAPYSPSLALVCTSGNDLLTFDMNCGSFISEIQLSPGSGANANNGHRRSCTHINRDPGAPLIFSGAPNGDVMVFDARTSGITAKLLGQKFCPTLRLPSAHDGAVCGIGTGIALHPQLFLTGGREDRWLRLFDLRFPFHYSSAGSSNGNPVAYPLEARRLGPSEDHGAGWRTCFMAFDVSPDGSLLAGSVARHRTAEPTSMDRKPQGTDGETVLLSLSDGLRTVKTIASADACAADYVQFSPNAKYILQTGGVGGTFCKMCWHCDCRCSCVSKRREEQLDKQANGTTESHYSMSNIRGWEKTVVSSSRSTVELESSPQETGISSDYSRAQYRCMYHRAQLVNLVQSNRTINLKSPADGAVAFTDSFCLSHSFKGLQQHAAQLDWSRYEGLAKDLTRPVISAAAGNGGFLRILHFTLQGPTSRHAHKCRQRFWKYLAKIQSSATTPTGHTSSGFKAMHREVKCGKVRPVMRPTNGRDEDGAHSGGDMPLRVAGAGSHDSVRTTPQIEEAAVDKSSAVTKPLLFPLLHPQLSQFISSCGPLHPAFVRAEAATFPFKCRLWGGLVVGYGGSTADGCGRARIYDGLKLWDSTTGVVLSWTEGDLAQEDNLTCIAPIPDTSSCLLATGGYLPVGARNCQSSSPSSGLTFWSLRRRDDLIMSALEGCLSLEVESEDSEASSH</sequence>
<organism evidence="1 2">
    <name type="scientific">Eimeria necatrix</name>
    <dbReference type="NCBI Taxonomy" id="51315"/>
    <lineage>
        <taxon>Eukaryota</taxon>
        <taxon>Sar</taxon>
        <taxon>Alveolata</taxon>
        <taxon>Apicomplexa</taxon>
        <taxon>Conoidasida</taxon>
        <taxon>Coccidia</taxon>
        <taxon>Eucoccidiorida</taxon>
        <taxon>Eimeriorina</taxon>
        <taxon>Eimeriidae</taxon>
        <taxon>Eimeria</taxon>
    </lineage>
</organism>
<dbReference type="RefSeq" id="XP_013433558.1">
    <property type="nucleotide sequence ID" value="XM_013578104.1"/>
</dbReference>
<gene>
    <name evidence="1" type="ORF">ENH_00000720</name>
</gene>
<dbReference type="InterPro" id="IPR015943">
    <property type="entry name" value="WD40/YVTN_repeat-like_dom_sf"/>
</dbReference>
<reference evidence="1" key="1">
    <citation type="submission" date="2013-10" db="EMBL/GenBank/DDBJ databases">
        <title>Genomic analysis of the causative agents of coccidiosis in chickens.</title>
        <authorList>
            <person name="Reid A.J."/>
            <person name="Blake D."/>
            <person name="Billington K."/>
            <person name="Browne H."/>
            <person name="Dunn M."/>
            <person name="Hung S."/>
            <person name="Kawahara F."/>
            <person name="Miranda-Saavedra D."/>
            <person name="Mourier T."/>
            <person name="Nagra H."/>
            <person name="Otto T.D."/>
            <person name="Rawlings N."/>
            <person name="Sanchez A."/>
            <person name="Sanders M."/>
            <person name="Subramaniam C."/>
            <person name="Tay Y."/>
            <person name="Dear P."/>
            <person name="Doerig C."/>
            <person name="Gruber A."/>
            <person name="Parkinson J."/>
            <person name="Shirley M."/>
            <person name="Wan K.L."/>
            <person name="Berriman M."/>
            <person name="Tomley F."/>
            <person name="Pain A."/>
        </authorList>
    </citation>
    <scope>NUCLEOTIDE SEQUENCE [LARGE SCALE GENOMIC DNA]</scope>
    <source>
        <strain evidence="1">Houghton</strain>
    </source>
</reference>
<protein>
    <submittedName>
        <fullName evidence="1">Uncharacterized protein</fullName>
    </submittedName>
</protein>
<dbReference type="GeneID" id="25470271"/>
<keyword evidence="2" id="KW-1185">Reference proteome</keyword>
<dbReference type="InterPro" id="IPR036322">
    <property type="entry name" value="WD40_repeat_dom_sf"/>
</dbReference>
<name>U6MM56_9EIME</name>
<evidence type="ECO:0000313" key="1">
    <source>
        <dbReference type="EMBL" id="CDJ65091.1"/>
    </source>
</evidence>